<dbReference type="InParanoid" id="A0A2P6MWU5"/>
<evidence type="ECO:0000313" key="1">
    <source>
        <dbReference type="EMBL" id="PRP76179.1"/>
    </source>
</evidence>
<evidence type="ECO:0000313" key="2">
    <source>
        <dbReference type="Proteomes" id="UP000241769"/>
    </source>
</evidence>
<organism evidence="1 2">
    <name type="scientific">Planoprotostelium fungivorum</name>
    <dbReference type="NCBI Taxonomy" id="1890364"/>
    <lineage>
        <taxon>Eukaryota</taxon>
        <taxon>Amoebozoa</taxon>
        <taxon>Evosea</taxon>
        <taxon>Variosea</taxon>
        <taxon>Cavosteliida</taxon>
        <taxon>Cavosteliaceae</taxon>
        <taxon>Planoprotostelium</taxon>
    </lineage>
</organism>
<dbReference type="AlphaFoldDB" id="A0A2P6MWU5"/>
<dbReference type="EMBL" id="MDYQ01000344">
    <property type="protein sequence ID" value="PRP76179.1"/>
    <property type="molecule type" value="Genomic_DNA"/>
</dbReference>
<protein>
    <submittedName>
        <fullName evidence="1">Uncharacterized protein</fullName>
    </submittedName>
</protein>
<accession>A0A2P6MWU5</accession>
<name>A0A2P6MWU5_9EUKA</name>
<reference evidence="1 2" key="1">
    <citation type="journal article" date="2018" name="Genome Biol. Evol.">
        <title>Multiple Roots of Fruiting Body Formation in Amoebozoa.</title>
        <authorList>
            <person name="Hillmann F."/>
            <person name="Forbes G."/>
            <person name="Novohradska S."/>
            <person name="Ferling I."/>
            <person name="Riege K."/>
            <person name="Groth M."/>
            <person name="Westermann M."/>
            <person name="Marz M."/>
            <person name="Spaller T."/>
            <person name="Winckler T."/>
            <person name="Schaap P."/>
            <person name="Glockner G."/>
        </authorList>
    </citation>
    <scope>NUCLEOTIDE SEQUENCE [LARGE SCALE GENOMIC DNA]</scope>
    <source>
        <strain evidence="1 2">Jena</strain>
    </source>
</reference>
<dbReference type="Proteomes" id="UP000241769">
    <property type="component" value="Unassembled WGS sequence"/>
</dbReference>
<keyword evidence="2" id="KW-1185">Reference proteome</keyword>
<proteinExistence type="predicted"/>
<gene>
    <name evidence="1" type="ORF">PROFUN_15340</name>
</gene>
<sequence>MKKIDLAEPSRSLVSDVELGPEESCVFILLELWFMLLCPRRKPRSMSLSMRLHQWPFKSWVSLPQRRNLLSPTSLKKSKRLSYATGPNCSLTNFLASLKEIRGVYGVDYLRVEYCFISLVWWQAGRIAFHTRNFELRVNAEFSMVYFGQNMGLTLIMVCAGVQQFPSSLYKACFEHMKADK</sequence>
<comment type="caution">
    <text evidence="1">The sequence shown here is derived from an EMBL/GenBank/DDBJ whole genome shotgun (WGS) entry which is preliminary data.</text>
</comment>